<dbReference type="InterPro" id="IPR011650">
    <property type="entry name" value="Peptidase_M20_dimer"/>
</dbReference>
<keyword evidence="5" id="KW-0028">Amino-acid biosynthesis</keyword>
<dbReference type="Proteomes" id="UP001364156">
    <property type="component" value="Chromosome"/>
</dbReference>
<dbReference type="PROSITE" id="PS00759">
    <property type="entry name" value="ARGE_DAPE_CPG2_2"/>
    <property type="match status" value="1"/>
</dbReference>
<dbReference type="PANTHER" id="PTHR43808">
    <property type="entry name" value="ACETYLORNITHINE DEACETYLASE"/>
    <property type="match status" value="1"/>
</dbReference>
<sequence length="384" mass="41540">MTTLDLLRDLIAFPTVSVDPNRALIDYCAERLEAVGADVTIIEDETGLKANLYATVGPRDRPGVMLSGHTDVVPIEGQNWTVPAFEMTEANGRAYGRGTTDMKGFVASALSAALHASNLELQTPLHLAFSYDEELGCLGVHSMIDMLRKAPFRPMFCIVGEPTDMGVATGHKGKTAFRVTCRGKEAHSALAPTGLNAIYLAMDMVSVLRRLQEEIKETSARDEAYDVPYTTVHVAKIEAGGALNIVPNHAEFRFEIRNLSEDDPQELLARIRAEAGAIITPVKDDFPDASIEIEMTNSYPPLATGPDADVVRFVKSLTGGNSTLKVAFGTEGGLFHRELGIPTVICGPGSMAQGHKPDEYVALDQLEKCDAMLAALLERLREGL</sequence>
<dbReference type="Pfam" id="PF01546">
    <property type="entry name" value="Peptidase_M20"/>
    <property type="match status" value="1"/>
</dbReference>
<evidence type="ECO:0000256" key="8">
    <source>
        <dbReference type="ARBA" id="ARBA00022833"/>
    </source>
</evidence>
<dbReference type="InterPro" id="IPR002933">
    <property type="entry name" value="Peptidase_M20"/>
</dbReference>
<dbReference type="NCBIfam" id="NF005710">
    <property type="entry name" value="PRK07522.1"/>
    <property type="match status" value="1"/>
</dbReference>
<name>A0ABZ2HHH7_9RHOB</name>
<dbReference type="InterPro" id="IPR050072">
    <property type="entry name" value="Peptidase_M20A"/>
</dbReference>
<protein>
    <submittedName>
        <fullName evidence="11">Acetylornithine deacetylase</fullName>
        <ecNumber evidence="11">3.5.1.16</ecNumber>
    </submittedName>
</protein>
<evidence type="ECO:0000259" key="10">
    <source>
        <dbReference type="Pfam" id="PF07687"/>
    </source>
</evidence>
<comment type="similarity">
    <text evidence="2">Belongs to the peptidase M20A family. ArgE subfamily.</text>
</comment>
<dbReference type="EC" id="3.5.1.16" evidence="11"/>
<dbReference type="PANTHER" id="PTHR43808:SF31">
    <property type="entry name" value="N-ACETYL-L-CITRULLINE DEACETYLASE"/>
    <property type="match status" value="1"/>
</dbReference>
<feature type="domain" description="Peptidase M20 dimerisation" evidence="10">
    <location>
        <begin position="169"/>
        <end position="276"/>
    </location>
</feature>
<proteinExistence type="inferred from homology"/>
<dbReference type="InterPro" id="IPR036264">
    <property type="entry name" value="Bact_exopeptidase_dim_dom"/>
</dbReference>
<dbReference type="Pfam" id="PF07687">
    <property type="entry name" value="M20_dimer"/>
    <property type="match status" value="1"/>
</dbReference>
<reference evidence="11 12" key="1">
    <citation type="submission" date="2023-10" db="EMBL/GenBank/DDBJ databases">
        <title>Roseovarius strain S88 nov., isolated from a marine algae.</title>
        <authorList>
            <person name="Lee M.W."/>
            <person name="Lee J.K."/>
            <person name="Kim J.M."/>
            <person name="Choi D.G."/>
            <person name="Baek J.H."/>
            <person name="Bayburt H."/>
            <person name="Jung J.J."/>
            <person name="Han D.M."/>
            <person name="Jeon C.O."/>
        </authorList>
    </citation>
    <scope>NUCLEOTIDE SEQUENCE [LARGE SCALE GENOMIC DNA]</scope>
    <source>
        <strain evidence="11 12">S88</strain>
    </source>
</reference>
<dbReference type="Gene3D" id="3.30.70.360">
    <property type="match status" value="1"/>
</dbReference>
<dbReference type="SUPFAM" id="SSF53187">
    <property type="entry name" value="Zn-dependent exopeptidases"/>
    <property type="match status" value="1"/>
</dbReference>
<keyword evidence="4" id="KW-0055">Arginine biosynthesis</keyword>
<evidence type="ECO:0000256" key="2">
    <source>
        <dbReference type="ARBA" id="ARBA00005691"/>
    </source>
</evidence>
<evidence type="ECO:0000256" key="1">
    <source>
        <dbReference type="ARBA" id="ARBA00001947"/>
    </source>
</evidence>
<keyword evidence="6" id="KW-0479">Metal-binding</keyword>
<dbReference type="RefSeq" id="WP_338549158.1">
    <property type="nucleotide sequence ID" value="NZ_CP146069.1"/>
</dbReference>
<dbReference type="PROSITE" id="PS00758">
    <property type="entry name" value="ARGE_DAPE_CPG2_1"/>
    <property type="match status" value="1"/>
</dbReference>
<dbReference type="Gene3D" id="3.40.630.10">
    <property type="entry name" value="Zn peptidases"/>
    <property type="match status" value="1"/>
</dbReference>
<keyword evidence="9" id="KW-0170">Cobalt</keyword>
<evidence type="ECO:0000256" key="6">
    <source>
        <dbReference type="ARBA" id="ARBA00022723"/>
    </source>
</evidence>
<dbReference type="SUPFAM" id="SSF55031">
    <property type="entry name" value="Bacterial exopeptidase dimerisation domain"/>
    <property type="match status" value="1"/>
</dbReference>
<dbReference type="GO" id="GO:0008777">
    <property type="term" value="F:acetylornithine deacetylase activity"/>
    <property type="evidence" value="ECO:0007669"/>
    <property type="project" value="UniProtKB-EC"/>
</dbReference>
<dbReference type="InterPro" id="IPR001261">
    <property type="entry name" value="ArgE/DapE_CS"/>
</dbReference>
<keyword evidence="3" id="KW-0963">Cytoplasm</keyword>
<dbReference type="InterPro" id="IPR010169">
    <property type="entry name" value="AcOrn-deacetyl"/>
</dbReference>
<keyword evidence="8" id="KW-0862">Zinc</keyword>
<organism evidence="11 12">
    <name type="scientific">Roseovarius phycicola</name>
    <dbReference type="NCBI Taxonomy" id="3080976"/>
    <lineage>
        <taxon>Bacteria</taxon>
        <taxon>Pseudomonadati</taxon>
        <taxon>Pseudomonadota</taxon>
        <taxon>Alphaproteobacteria</taxon>
        <taxon>Rhodobacterales</taxon>
        <taxon>Roseobacteraceae</taxon>
        <taxon>Roseovarius</taxon>
    </lineage>
</organism>
<evidence type="ECO:0000256" key="9">
    <source>
        <dbReference type="ARBA" id="ARBA00023285"/>
    </source>
</evidence>
<keyword evidence="7 11" id="KW-0378">Hydrolase</keyword>
<evidence type="ECO:0000256" key="4">
    <source>
        <dbReference type="ARBA" id="ARBA00022571"/>
    </source>
</evidence>
<evidence type="ECO:0000256" key="7">
    <source>
        <dbReference type="ARBA" id="ARBA00022801"/>
    </source>
</evidence>
<dbReference type="EMBL" id="CP146069">
    <property type="protein sequence ID" value="WWR46294.1"/>
    <property type="molecule type" value="Genomic_DNA"/>
</dbReference>
<accession>A0ABZ2HHH7</accession>
<comment type="cofactor">
    <cofactor evidence="1">
        <name>Zn(2+)</name>
        <dbReference type="ChEBI" id="CHEBI:29105"/>
    </cofactor>
</comment>
<gene>
    <name evidence="11" type="primary">argE</name>
    <name evidence="11" type="ORF">RZ517_16210</name>
</gene>
<evidence type="ECO:0000256" key="3">
    <source>
        <dbReference type="ARBA" id="ARBA00022490"/>
    </source>
</evidence>
<dbReference type="NCBIfam" id="TIGR01892">
    <property type="entry name" value="AcOrn-deacetyl"/>
    <property type="match status" value="1"/>
</dbReference>
<evidence type="ECO:0000313" key="11">
    <source>
        <dbReference type="EMBL" id="WWR46294.1"/>
    </source>
</evidence>
<keyword evidence="12" id="KW-1185">Reference proteome</keyword>
<dbReference type="CDD" id="cd03894">
    <property type="entry name" value="M20_ArgE"/>
    <property type="match status" value="1"/>
</dbReference>
<evidence type="ECO:0000256" key="5">
    <source>
        <dbReference type="ARBA" id="ARBA00022605"/>
    </source>
</evidence>
<evidence type="ECO:0000313" key="12">
    <source>
        <dbReference type="Proteomes" id="UP001364156"/>
    </source>
</evidence>